<keyword evidence="5" id="KW-1185">Reference proteome</keyword>
<dbReference type="PANTHER" id="PTHR47354">
    <property type="entry name" value="NADH OXIDOREDUCTASE HCR"/>
    <property type="match status" value="1"/>
</dbReference>
<dbReference type="PROSITE" id="PS51085">
    <property type="entry name" value="2FE2S_FER_2"/>
    <property type="match status" value="1"/>
</dbReference>
<dbReference type="GO" id="GO:0016491">
    <property type="term" value="F:oxidoreductase activity"/>
    <property type="evidence" value="ECO:0007669"/>
    <property type="project" value="InterPro"/>
</dbReference>
<feature type="domain" description="FAD-binding FR-type" evidence="3">
    <location>
        <begin position="101"/>
        <end position="201"/>
    </location>
</feature>
<dbReference type="AlphaFoldDB" id="A0AAW9RD26"/>
<feature type="domain" description="2Fe-2S ferredoxin-type" evidence="2">
    <location>
        <begin position="4"/>
        <end position="94"/>
    </location>
</feature>
<dbReference type="Pfam" id="PF00970">
    <property type="entry name" value="FAD_binding_6"/>
    <property type="match status" value="1"/>
</dbReference>
<dbReference type="PRINTS" id="PR00371">
    <property type="entry name" value="FPNCR"/>
</dbReference>
<dbReference type="Gene3D" id="3.10.20.30">
    <property type="match status" value="1"/>
</dbReference>
<dbReference type="InterPro" id="IPR001433">
    <property type="entry name" value="OxRdtase_FAD/NAD-bd"/>
</dbReference>
<dbReference type="InterPro" id="IPR006058">
    <property type="entry name" value="2Fe2S_fd_BS"/>
</dbReference>
<dbReference type="InterPro" id="IPR017927">
    <property type="entry name" value="FAD-bd_FR_type"/>
</dbReference>
<evidence type="ECO:0000256" key="1">
    <source>
        <dbReference type="ARBA" id="ARBA00034078"/>
    </source>
</evidence>
<dbReference type="SUPFAM" id="SSF54292">
    <property type="entry name" value="2Fe-2S ferredoxin-like"/>
    <property type="match status" value="1"/>
</dbReference>
<organism evidence="4 5">
    <name type="scientific">Elongatibacter sediminis</name>
    <dbReference type="NCBI Taxonomy" id="3119006"/>
    <lineage>
        <taxon>Bacteria</taxon>
        <taxon>Pseudomonadati</taxon>
        <taxon>Pseudomonadota</taxon>
        <taxon>Gammaproteobacteria</taxon>
        <taxon>Chromatiales</taxon>
        <taxon>Wenzhouxiangellaceae</taxon>
        <taxon>Elongatibacter</taxon>
    </lineage>
</organism>
<evidence type="ECO:0000313" key="4">
    <source>
        <dbReference type="EMBL" id="MEJ8567294.1"/>
    </source>
</evidence>
<dbReference type="PANTHER" id="PTHR47354:SF5">
    <property type="entry name" value="PROTEIN RFBI"/>
    <property type="match status" value="1"/>
</dbReference>
<dbReference type="RefSeq" id="WP_354694607.1">
    <property type="nucleotide sequence ID" value="NZ_JAZHOG010000003.1"/>
</dbReference>
<dbReference type="InterPro" id="IPR008333">
    <property type="entry name" value="Cbr1-like_FAD-bd_dom"/>
</dbReference>
<evidence type="ECO:0000259" key="3">
    <source>
        <dbReference type="PROSITE" id="PS51384"/>
    </source>
</evidence>
<evidence type="ECO:0000259" key="2">
    <source>
        <dbReference type="PROSITE" id="PS51085"/>
    </source>
</evidence>
<dbReference type="InterPro" id="IPR012675">
    <property type="entry name" value="Beta-grasp_dom_sf"/>
</dbReference>
<dbReference type="PROSITE" id="PS00197">
    <property type="entry name" value="2FE2S_FER_1"/>
    <property type="match status" value="1"/>
</dbReference>
<dbReference type="Pfam" id="PF00175">
    <property type="entry name" value="NAD_binding_1"/>
    <property type="match status" value="1"/>
</dbReference>
<protein>
    <submittedName>
        <fullName evidence="4">CDP-6-deoxy-delta-3,4-glucoseen reductase</fullName>
    </submittedName>
</protein>
<dbReference type="Proteomes" id="UP001359886">
    <property type="component" value="Unassembled WGS sequence"/>
</dbReference>
<dbReference type="CDD" id="cd06189">
    <property type="entry name" value="flavin_oxioreductase"/>
    <property type="match status" value="1"/>
</dbReference>
<dbReference type="InterPro" id="IPR036010">
    <property type="entry name" value="2Fe-2S_ferredoxin-like_sf"/>
</dbReference>
<dbReference type="InterPro" id="IPR001709">
    <property type="entry name" value="Flavoprot_Pyr_Nucl_cyt_Rdtase"/>
</dbReference>
<dbReference type="SUPFAM" id="SSF63380">
    <property type="entry name" value="Riboflavin synthase domain-like"/>
    <property type="match status" value="1"/>
</dbReference>
<reference evidence="4 5" key="1">
    <citation type="submission" date="2024-02" db="EMBL/GenBank/DDBJ databases">
        <title>A novel Wenzhouxiangellaceae bacterium, isolated from coastal sediments.</title>
        <authorList>
            <person name="Du Z.-J."/>
            <person name="Ye Y.-Q."/>
            <person name="Zhang X.-Y."/>
        </authorList>
    </citation>
    <scope>NUCLEOTIDE SEQUENCE [LARGE SCALE GENOMIC DNA]</scope>
    <source>
        <strain evidence="4 5">CH-27</strain>
    </source>
</reference>
<dbReference type="PROSITE" id="PS51384">
    <property type="entry name" value="FAD_FR"/>
    <property type="match status" value="1"/>
</dbReference>
<dbReference type="PRINTS" id="PR00410">
    <property type="entry name" value="PHEHYDRXLASE"/>
</dbReference>
<dbReference type="SUPFAM" id="SSF52343">
    <property type="entry name" value="Ferredoxin reductase-like, C-terminal NADP-linked domain"/>
    <property type="match status" value="1"/>
</dbReference>
<gene>
    <name evidence="4" type="ORF">V3330_06610</name>
</gene>
<dbReference type="InterPro" id="IPR039261">
    <property type="entry name" value="FNR_nucleotide-bd"/>
</dbReference>
<accession>A0AAW9RD26</accession>
<dbReference type="Pfam" id="PF00111">
    <property type="entry name" value="Fer2"/>
    <property type="match status" value="1"/>
</dbReference>
<dbReference type="EMBL" id="JAZHOG010000003">
    <property type="protein sequence ID" value="MEJ8567294.1"/>
    <property type="molecule type" value="Genomic_DNA"/>
</dbReference>
<dbReference type="Gene3D" id="3.40.50.80">
    <property type="entry name" value="Nucleotide-binding domain of ferredoxin-NADP reductase (FNR) module"/>
    <property type="match status" value="1"/>
</dbReference>
<dbReference type="InterPro" id="IPR017938">
    <property type="entry name" value="Riboflavin_synthase-like_b-brl"/>
</dbReference>
<dbReference type="Gene3D" id="2.40.30.10">
    <property type="entry name" value="Translation factors"/>
    <property type="match status" value="1"/>
</dbReference>
<evidence type="ECO:0000313" key="5">
    <source>
        <dbReference type="Proteomes" id="UP001359886"/>
    </source>
</evidence>
<comment type="caution">
    <text evidence="4">The sequence shown here is derived from an EMBL/GenBank/DDBJ whole genome shotgun (WGS) entry which is preliminary data.</text>
</comment>
<dbReference type="InterPro" id="IPR050415">
    <property type="entry name" value="MRET"/>
</dbReference>
<comment type="cofactor">
    <cofactor evidence="1">
        <name>[2Fe-2S] cluster</name>
        <dbReference type="ChEBI" id="CHEBI:190135"/>
    </cofactor>
</comment>
<dbReference type="CDD" id="cd00207">
    <property type="entry name" value="fer2"/>
    <property type="match status" value="1"/>
</dbReference>
<dbReference type="GO" id="GO:0051537">
    <property type="term" value="F:2 iron, 2 sulfur cluster binding"/>
    <property type="evidence" value="ECO:0007669"/>
    <property type="project" value="InterPro"/>
</dbReference>
<dbReference type="InterPro" id="IPR001041">
    <property type="entry name" value="2Fe-2S_ferredoxin-type"/>
</dbReference>
<proteinExistence type="predicted"/>
<name>A0AAW9RD26_9GAMM</name>
<sequence>MKKFQVTMATNGRTFTVKEGESVLTAALRQGVMLPYSCKNGTCGSCKGKVLKGEVHYPFHPPLALERRDHAERYALMCQAEPLEDLEIKVREIEAVRDIEVRLMPARVMEKNLLTDNVMQLWLKLPAAQRLQFLAGQYVDVLLKGGKRRAFSIASTPSHEDAIELHIRHVDGGDFTGHVFDTLQVRDIIRLEGPQGNFFVRNDRPERPLVLIGGGTGFAPLKSMVEHLFENGDKRDIHLYWGARYYADLYMNDLPGTWEAEHENFHYQRALSEQDGTDFTAYCGLVHEAVVKYQTNLPDCDVYIAGPPAMIDTARPALLEAGLTPDRLFYDSFEFGVDVPVRVLARPH</sequence>